<dbReference type="EMBL" id="GL945477">
    <property type="protein sequence ID" value="EGO01554.1"/>
    <property type="molecule type" value="Genomic_DNA"/>
</dbReference>
<name>F8PQE1_SERL3</name>
<keyword evidence="2" id="KW-1185">Reference proteome</keyword>
<dbReference type="Proteomes" id="UP000008063">
    <property type="component" value="Unassembled WGS sequence"/>
</dbReference>
<evidence type="ECO:0000313" key="1">
    <source>
        <dbReference type="EMBL" id="EGO01554.1"/>
    </source>
</evidence>
<organism evidence="2">
    <name type="scientific">Serpula lacrymans var. lacrymans (strain S7.3)</name>
    <name type="common">Dry rot fungus</name>
    <dbReference type="NCBI Taxonomy" id="936435"/>
    <lineage>
        <taxon>Eukaryota</taxon>
        <taxon>Fungi</taxon>
        <taxon>Dikarya</taxon>
        <taxon>Basidiomycota</taxon>
        <taxon>Agaricomycotina</taxon>
        <taxon>Agaricomycetes</taxon>
        <taxon>Agaricomycetidae</taxon>
        <taxon>Boletales</taxon>
        <taxon>Coniophorineae</taxon>
        <taxon>Serpulaceae</taxon>
        <taxon>Serpula</taxon>
    </lineage>
</organism>
<accession>F8PQE1</accession>
<evidence type="ECO:0000313" key="2">
    <source>
        <dbReference type="Proteomes" id="UP000008063"/>
    </source>
</evidence>
<proteinExistence type="predicted"/>
<sequence>MAHNTIIESRVFQAHQANRRRQAEYVLRKNQETTPKCIGPFKIAESQGDVQVIAATVTSCTDSLRRLPQR</sequence>
<protein>
    <submittedName>
        <fullName evidence="1">Uncharacterized protein</fullName>
    </submittedName>
</protein>
<dbReference type="InParanoid" id="F8PQE1"/>
<reference evidence="2" key="1">
    <citation type="journal article" date="2011" name="Science">
        <title>The plant cell wall-decomposing machinery underlies the functional diversity of forest fungi.</title>
        <authorList>
            <person name="Eastwood D.C."/>
            <person name="Floudas D."/>
            <person name="Binder M."/>
            <person name="Majcherczyk A."/>
            <person name="Schneider P."/>
            <person name="Aerts A."/>
            <person name="Asiegbu F.O."/>
            <person name="Baker S.E."/>
            <person name="Barry K."/>
            <person name="Bendiksby M."/>
            <person name="Blumentritt M."/>
            <person name="Coutinho P.M."/>
            <person name="Cullen D."/>
            <person name="de Vries R.P."/>
            <person name="Gathman A."/>
            <person name="Goodell B."/>
            <person name="Henrissat B."/>
            <person name="Ihrmark K."/>
            <person name="Kauserud H."/>
            <person name="Kohler A."/>
            <person name="LaButti K."/>
            <person name="Lapidus A."/>
            <person name="Lavin J.L."/>
            <person name="Lee Y.-H."/>
            <person name="Lindquist E."/>
            <person name="Lilly W."/>
            <person name="Lucas S."/>
            <person name="Morin E."/>
            <person name="Murat C."/>
            <person name="Oguiza J.A."/>
            <person name="Park J."/>
            <person name="Pisabarro A.G."/>
            <person name="Riley R."/>
            <person name="Rosling A."/>
            <person name="Salamov A."/>
            <person name="Schmidt O."/>
            <person name="Schmutz J."/>
            <person name="Skrede I."/>
            <person name="Stenlid J."/>
            <person name="Wiebenga A."/>
            <person name="Xie X."/>
            <person name="Kuees U."/>
            <person name="Hibbett D.S."/>
            <person name="Hoffmeister D."/>
            <person name="Hoegberg N."/>
            <person name="Martin F."/>
            <person name="Grigoriev I.V."/>
            <person name="Watkinson S.C."/>
        </authorList>
    </citation>
    <scope>NUCLEOTIDE SEQUENCE [LARGE SCALE GENOMIC DNA]</scope>
    <source>
        <strain evidence="2">strain S7.3</strain>
    </source>
</reference>
<dbReference type="HOGENOM" id="CLU_2759374_0_0_1"/>
<gene>
    <name evidence="1" type="ORF">SERLA73DRAFT_176901</name>
</gene>
<dbReference type="AlphaFoldDB" id="F8PQE1"/>